<evidence type="ECO:0000256" key="1">
    <source>
        <dbReference type="ARBA" id="ARBA00004141"/>
    </source>
</evidence>
<evidence type="ECO:0000256" key="3">
    <source>
        <dbReference type="ARBA" id="ARBA00022989"/>
    </source>
</evidence>
<dbReference type="InterPro" id="IPR013121">
    <property type="entry name" value="Fe_red_NAD-bd_6"/>
</dbReference>
<keyword evidence="4" id="KW-0560">Oxidoreductase</keyword>
<dbReference type="Pfam" id="PF08022">
    <property type="entry name" value="FAD_binding_8"/>
    <property type="match status" value="1"/>
</dbReference>
<feature type="transmembrane region" description="Helical" evidence="6">
    <location>
        <begin position="15"/>
        <end position="36"/>
    </location>
</feature>
<dbReference type="EMBL" id="BLLK01000058">
    <property type="protein sequence ID" value="GFH57536.1"/>
    <property type="molecule type" value="Genomic_DNA"/>
</dbReference>
<dbReference type="PANTHER" id="PTHR11972:SF55">
    <property type="entry name" value="FERRIC REDUCTASE"/>
    <property type="match status" value="1"/>
</dbReference>
<dbReference type="InterPro" id="IPR039261">
    <property type="entry name" value="FNR_nucleotide-bd"/>
</dbReference>
<dbReference type="Gene3D" id="2.40.30.10">
    <property type="entry name" value="Translation factors"/>
    <property type="match status" value="1"/>
</dbReference>
<dbReference type="PROSITE" id="PS51384">
    <property type="entry name" value="FAD_FR"/>
    <property type="match status" value="1"/>
</dbReference>
<evidence type="ECO:0000313" key="8">
    <source>
        <dbReference type="EMBL" id="GFH57536.1"/>
    </source>
</evidence>
<keyword evidence="2 6" id="KW-0812">Transmembrane</keyword>
<protein>
    <recommendedName>
        <fullName evidence="7">FAD-binding FR-type domain-containing protein</fullName>
    </recommendedName>
</protein>
<reference evidence="8 9" key="1">
    <citation type="journal article" date="2021" name="Sci. Rep.">
        <title>The genome of the diatom Chaetoceros tenuissimus carries an ancient integrated fragment of an extant virus.</title>
        <authorList>
            <person name="Hongo Y."/>
            <person name="Kimura K."/>
            <person name="Takaki Y."/>
            <person name="Yoshida Y."/>
            <person name="Baba S."/>
            <person name="Kobayashi G."/>
            <person name="Nagasaki K."/>
            <person name="Hano T."/>
            <person name="Tomaru Y."/>
        </authorList>
    </citation>
    <scope>NUCLEOTIDE SEQUENCE [LARGE SCALE GENOMIC DNA]</scope>
    <source>
        <strain evidence="8 9">NIES-3715</strain>
    </source>
</reference>
<comment type="subcellular location">
    <subcellularLocation>
        <location evidence="1">Membrane</location>
        <topology evidence="1">Multi-pass membrane protein</topology>
    </subcellularLocation>
</comment>
<dbReference type="InterPro" id="IPR013130">
    <property type="entry name" value="Fe3_Rdtase_TM_dom"/>
</dbReference>
<dbReference type="InterPro" id="IPR017938">
    <property type="entry name" value="Riboflavin_synthase-like_b-brl"/>
</dbReference>
<evidence type="ECO:0000313" key="9">
    <source>
        <dbReference type="Proteomes" id="UP001054902"/>
    </source>
</evidence>
<dbReference type="InterPro" id="IPR017927">
    <property type="entry name" value="FAD-bd_FR_type"/>
</dbReference>
<evidence type="ECO:0000256" key="2">
    <source>
        <dbReference type="ARBA" id="ARBA00022692"/>
    </source>
</evidence>
<dbReference type="SFLD" id="SFLDS00052">
    <property type="entry name" value="Ferric_Reductase_Domain"/>
    <property type="match status" value="1"/>
</dbReference>
<organism evidence="8 9">
    <name type="scientific">Chaetoceros tenuissimus</name>
    <dbReference type="NCBI Taxonomy" id="426638"/>
    <lineage>
        <taxon>Eukaryota</taxon>
        <taxon>Sar</taxon>
        <taxon>Stramenopiles</taxon>
        <taxon>Ochrophyta</taxon>
        <taxon>Bacillariophyta</taxon>
        <taxon>Coscinodiscophyceae</taxon>
        <taxon>Chaetocerotophycidae</taxon>
        <taxon>Chaetocerotales</taxon>
        <taxon>Chaetocerotaceae</taxon>
        <taxon>Chaetoceros</taxon>
    </lineage>
</organism>
<dbReference type="Gene3D" id="3.40.50.80">
    <property type="entry name" value="Nucleotide-binding domain of ferredoxin-NADP reductase (FNR) module"/>
    <property type="match status" value="1"/>
</dbReference>
<dbReference type="PRINTS" id="PR00410">
    <property type="entry name" value="PHEHYDRXLASE"/>
</dbReference>
<dbReference type="InterPro" id="IPR050369">
    <property type="entry name" value="RBOH/FRE"/>
</dbReference>
<dbReference type="SFLD" id="SFLDG01168">
    <property type="entry name" value="Ferric_reductase_subgroup_(FRE"/>
    <property type="match status" value="1"/>
</dbReference>
<feature type="transmembrane region" description="Helical" evidence="6">
    <location>
        <begin position="213"/>
        <end position="232"/>
    </location>
</feature>
<comment type="caution">
    <text evidence="8">The sequence shown here is derived from an EMBL/GenBank/DDBJ whole genome shotgun (WGS) entry which is preliminary data.</text>
</comment>
<dbReference type="AlphaFoldDB" id="A0AAD3D450"/>
<feature type="domain" description="FAD-binding FR-type" evidence="7">
    <location>
        <begin position="282"/>
        <end position="384"/>
    </location>
</feature>
<dbReference type="CDD" id="cd06186">
    <property type="entry name" value="NOX_Duox_like_FAD_NADP"/>
    <property type="match status" value="1"/>
</dbReference>
<name>A0AAD3D450_9STRA</name>
<dbReference type="Proteomes" id="UP001054902">
    <property type="component" value="Unassembled WGS sequence"/>
</dbReference>
<feature type="transmembrane region" description="Helical" evidence="6">
    <location>
        <begin position="108"/>
        <end position="129"/>
    </location>
</feature>
<dbReference type="Pfam" id="PF01794">
    <property type="entry name" value="Ferric_reduct"/>
    <property type="match status" value="1"/>
</dbReference>
<evidence type="ECO:0000256" key="4">
    <source>
        <dbReference type="ARBA" id="ARBA00023002"/>
    </source>
</evidence>
<evidence type="ECO:0000259" key="7">
    <source>
        <dbReference type="PROSITE" id="PS51384"/>
    </source>
</evidence>
<keyword evidence="3 6" id="KW-1133">Transmembrane helix</keyword>
<dbReference type="PANTHER" id="PTHR11972">
    <property type="entry name" value="NADPH OXIDASE"/>
    <property type="match status" value="1"/>
</dbReference>
<gene>
    <name evidence="8" type="ORF">CTEN210_14012</name>
</gene>
<evidence type="ECO:0000256" key="6">
    <source>
        <dbReference type="SAM" id="Phobius"/>
    </source>
</evidence>
<feature type="transmembrane region" description="Helical" evidence="6">
    <location>
        <begin position="141"/>
        <end position="161"/>
    </location>
</feature>
<dbReference type="GO" id="GO:0005886">
    <property type="term" value="C:plasma membrane"/>
    <property type="evidence" value="ECO:0007669"/>
    <property type="project" value="TreeGrafter"/>
</dbReference>
<feature type="transmembrane region" description="Helical" evidence="6">
    <location>
        <begin position="77"/>
        <end position="96"/>
    </location>
</feature>
<dbReference type="GO" id="GO:0016491">
    <property type="term" value="F:oxidoreductase activity"/>
    <property type="evidence" value="ECO:0007669"/>
    <property type="project" value="UniProtKB-KW"/>
</dbReference>
<keyword evidence="5 6" id="KW-0472">Membrane</keyword>
<proteinExistence type="predicted"/>
<keyword evidence="9" id="KW-1185">Reference proteome</keyword>
<dbReference type="SUPFAM" id="SSF52343">
    <property type="entry name" value="Ferredoxin reductase-like, C-terminal NADP-linked domain"/>
    <property type="match status" value="1"/>
</dbReference>
<dbReference type="SUPFAM" id="SSF63380">
    <property type="entry name" value="Riboflavin synthase domain-like"/>
    <property type="match status" value="1"/>
</dbReference>
<dbReference type="Pfam" id="PF08030">
    <property type="entry name" value="NAD_binding_6"/>
    <property type="match status" value="2"/>
</dbReference>
<sequence>MSSEPSKEPYPLLDVPLFAILIRPFASAFTPIWRAITHFRWMLARPLSIPLIPNFVPSCCGSIPYLKSIPYISYGELFFLVPIVVIIILTIDSTIWNKDVEGSGSLCTLPLLAVFLTANKSNSLITFVLGVPYERMITWHMLWSFAAVATAALHLYCAYFEGESDDRRLSEAVQDERLLSGDSGDGGNSIYGLNGPNPNLVKFSLDGGTNTTGTISLLAMAGLVVFSFIPTFRRLAFELWYIPHIVGAAVAAVFAAIHGAGEVIIVLAWWGVDLATRYILMAGILYPKKASIRKLPGDIVEISFPKPKNFEYEAGQYIMIAIPAIGFSQFHPFTISSSPHEKMVTMHVKALGRWTRRLMRLATAAKNQNVTFLMEGPYGKLMIELENEKRYKMVLMISGGIGVTPMKSIANDLLHAHQQGTRDLKKLNFVWAIRSLDLLHSISDSGDEMVNNVSIFNQELEGDIVDLNVYMTKGNVKDNSMVKIGRPNIDEIFTQMKKAAMDEGETHVAVCVCGPSRLVDSCREASRQYSDGLCKGGVTFDFHEETFEF</sequence>
<dbReference type="InterPro" id="IPR013112">
    <property type="entry name" value="FAD-bd_8"/>
</dbReference>
<accession>A0AAD3D450</accession>
<evidence type="ECO:0000256" key="5">
    <source>
        <dbReference type="ARBA" id="ARBA00023136"/>
    </source>
</evidence>